<evidence type="ECO:0000313" key="1">
    <source>
        <dbReference type="EMBL" id="CEN43243.1"/>
    </source>
</evidence>
<sequence>MSLILKNQSVCMLIGLDIIKNNLYKVKIENFRNDFCTSHEIGEEFYLKICT</sequence>
<name>A0A0B7I0I7_9FLAO</name>
<dbReference type="Proteomes" id="UP000045051">
    <property type="component" value="Unassembled WGS sequence"/>
</dbReference>
<keyword evidence="2" id="KW-1185">Reference proteome</keyword>
<gene>
    <name evidence="1" type="ORF">CCAND38_10124</name>
</gene>
<proteinExistence type="predicted"/>
<evidence type="ECO:0000313" key="2">
    <source>
        <dbReference type="Proteomes" id="UP000045051"/>
    </source>
</evidence>
<reference evidence="1 2" key="1">
    <citation type="submission" date="2015-01" db="EMBL/GenBank/DDBJ databases">
        <authorList>
            <person name="MANFREDI Pablo"/>
        </authorList>
    </citation>
    <scope>NUCLEOTIDE SEQUENCE [LARGE SCALE GENOMIC DNA]</scope>
    <source>
        <strain evidence="1 2">CcD38</strain>
    </source>
</reference>
<dbReference type="EMBL" id="CDOI01000001">
    <property type="protein sequence ID" value="CEN43243.1"/>
    <property type="molecule type" value="Genomic_DNA"/>
</dbReference>
<accession>A0A0B7I0I7</accession>
<organism evidence="1 2">
    <name type="scientific">Capnocytophaga canis</name>
    <dbReference type="NCBI Taxonomy" id="1848903"/>
    <lineage>
        <taxon>Bacteria</taxon>
        <taxon>Pseudomonadati</taxon>
        <taxon>Bacteroidota</taxon>
        <taxon>Flavobacteriia</taxon>
        <taxon>Flavobacteriales</taxon>
        <taxon>Flavobacteriaceae</taxon>
        <taxon>Capnocytophaga</taxon>
    </lineage>
</organism>
<dbReference type="AlphaFoldDB" id="A0A0B7I0I7"/>
<protein>
    <submittedName>
        <fullName evidence="1">Uncharacterized protein</fullName>
    </submittedName>
</protein>